<name>A0A542YWP3_9MICO</name>
<proteinExistence type="predicted"/>
<organism evidence="1 2">
    <name type="scientific">Ornithinicoccus hortensis</name>
    <dbReference type="NCBI Taxonomy" id="82346"/>
    <lineage>
        <taxon>Bacteria</taxon>
        <taxon>Bacillati</taxon>
        <taxon>Actinomycetota</taxon>
        <taxon>Actinomycetes</taxon>
        <taxon>Micrococcales</taxon>
        <taxon>Intrasporangiaceae</taxon>
        <taxon>Ornithinicoccus</taxon>
    </lineage>
</organism>
<reference evidence="1 2" key="1">
    <citation type="submission" date="2019-06" db="EMBL/GenBank/DDBJ databases">
        <title>Sequencing the genomes of 1000 actinobacteria strains.</title>
        <authorList>
            <person name="Klenk H.-P."/>
        </authorList>
    </citation>
    <scope>NUCLEOTIDE SEQUENCE [LARGE SCALE GENOMIC DNA]</scope>
    <source>
        <strain evidence="1 2">DSM 12335</strain>
    </source>
</reference>
<keyword evidence="2" id="KW-1185">Reference proteome</keyword>
<protein>
    <submittedName>
        <fullName evidence="1">Uncharacterized protein</fullName>
    </submittedName>
</protein>
<dbReference type="OrthoDB" id="9816539at2"/>
<accession>A0A542YWP3</accession>
<gene>
    <name evidence="1" type="ORF">FB467_3693</name>
</gene>
<comment type="caution">
    <text evidence="1">The sequence shown here is derived from an EMBL/GenBank/DDBJ whole genome shotgun (WGS) entry which is preliminary data.</text>
</comment>
<dbReference type="Proteomes" id="UP000319516">
    <property type="component" value="Unassembled WGS sequence"/>
</dbReference>
<evidence type="ECO:0000313" key="1">
    <source>
        <dbReference type="EMBL" id="TQL52505.1"/>
    </source>
</evidence>
<dbReference type="RefSeq" id="WP_141786371.1">
    <property type="nucleotide sequence ID" value="NZ_BAAAIK010000001.1"/>
</dbReference>
<evidence type="ECO:0000313" key="2">
    <source>
        <dbReference type="Proteomes" id="UP000319516"/>
    </source>
</evidence>
<dbReference type="AlphaFoldDB" id="A0A542YWP3"/>
<dbReference type="EMBL" id="VFOP01000001">
    <property type="protein sequence ID" value="TQL52505.1"/>
    <property type="molecule type" value="Genomic_DNA"/>
</dbReference>
<sequence>MGRSKRPPRRDATRKRQALSIVPPARATATTIADGSEPPIDPVVGSLLADIALARDAFQAELVLCEVFRATQLGLPVGTDEEERLEMQSHLLHEVITHAGTLRSADALALLRVCSTLGPQTTREAARAEAGRLADAGVPDRPWAGLVGHPRLLSAWHYGDTFGEQESVGALFDYAGRDHAMMILIDHDLGGGVKDAWLAKGRRATDLRNRVASGLEDNPEAIFRDVDAADVVRVLDQALDRPACPREPDQIEDVACYLDLVRSRVDSLREPA</sequence>